<proteinExistence type="predicted"/>
<accession>A0A5J4T3U2</accession>
<dbReference type="EMBL" id="SNRW01038914">
    <property type="protein sequence ID" value="KAA6353014.1"/>
    <property type="molecule type" value="Genomic_DNA"/>
</dbReference>
<evidence type="ECO:0000313" key="2">
    <source>
        <dbReference type="Proteomes" id="UP000324800"/>
    </source>
</evidence>
<reference evidence="1 2" key="1">
    <citation type="submission" date="2019-03" db="EMBL/GenBank/DDBJ databases">
        <title>Single cell metagenomics reveals metabolic interactions within the superorganism composed of flagellate Streblomastix strix and complex community of Bacteroidetes bacteria on its surface.</title>
        <authorList>
            <person name="Treitli S.C."/>
            <person name="Kolisko M."/>
            <person name="Husnik F."/>
            <person name="Keeling P."/>
            <person name="Hampl V."/>
        </authorList>
    </citation>
    <scope>NUCLEOTIDE SEQUENCE [LARGE SCALE GENOMIC DNA]</scope>
    <source>
        <strain evidence="1">ST1C</strain>
    </source>
</reference>
<name>A0A5J4T3U2_9EUKA</name>
<organism evidence="1 2">
    <name type="scientific">Streblomastix strix</name>
    <dbReference type="NCBI Taxonomy" id="222440"/>
    <lineage>
        <taxon>Eukaryota</taxon>
        <taxon>Metamonada</taxon>
        <taxon>Preaxostyla</taxon>
        <taxon>Oxymonadida</taxon>
        <taxon>Streblomastigidae</taxon>
        <taxon>Streblomastix</taxon>
    </lineage>
</organism>
<dbReference type="Proteomes" id="UP000324800">
    <property type="component" value="Unassembled WGS sequence"/>
</dbReference>
<comment type="caution">
    <text evidence="1">The sequence shown here is derived from an EMBL/GenBank/DDBJ whole genome shotgun (WGS) entry which is preliminary data.</text>
</comment>
<gene>
    <name evidence="1" type="ORF">EZS28_051459</name>
</gene>
<sequence>MMSDIFDSQLINELEFELVLVLELVIDERIQVKSLGRIPSKVQQMAQVGSEDIQIQQGGEMNVQHGGYRNRRLRTGAEHNNCKMLVRPGSNGRGSSRTNG</sequence>
<dbReference type="AlphaFoldDB" id="A0A5J4T3U2"/>
<protein>
    <submittedName>
        <fullName evidence="1">Uncharacterized protein</fullName>
    </submittedName>
</protein>
<evidence type="ECO:0000313" key="1">
    <source>
        <dbReference type="EMBL" id="KAA6353014.1"/>
    </source>
</evidence>